<dbReference type="PATRIC" id="fig|1227482.3.peg.2132"/>
<comment type="pathway">
    <text evidence="2">Cofactor biosynthesis; thiamine diphosphate biosynthesis.</text>
</comment>
<feature type="region of interest" description="Disordered" evidence="12">
    <location>
        <begin position="127"/>
        <end position="146"/>
    </location>
</feature>
<evidence type="ECO:0000256" key="3">
    <source>
        <dbReference type="ARBA" id="ARBA00009406"/>
    </source>
</evidence>
<keyword evidence="6" id="KW-0479">Metal-binding</keyword>
<evidence type="ECO:0000256" key="1">
    <source>
        <dbReference type="ARBA" id="ARBA00003469"/>
    </source>
</evidence>
<name>M0NP72_9EURY</name>
<dbReference type="Pfam" id="PF09084">
    <property type="entry name" value="NMT1"/>
    <property type="match status" value="1"/>
</dbReference>
<dbReference type="PANTHER" id="PTHR31528">
    <property type="entry name" value="4-AMINO-5-HYDROXYMETHYL-2-METHYLPYRIMIDINE PHOSPHATE SYNTHASE THI11-RELATED"/>
    <property type="match status" value="1"/>
</dbReference>
<evidence type="ECO:0000256" key="7">
    <source>
        <dbReference type="ARBA" id="ARBA00022898"/>
    </source>
</evidence>
<comment type="caution">
    <text evidence="14">The sequence shown here is derived from an EMBL/GenBank/DDBJ whole genome shotgun (WGS) entry which is preliminary data.</text>
</comment>
<dbReference type="EMBL" id="AOJG01000028">
    <property type="protein sequence ID" value="EMA59757.1"/>
    <property type="molecule type" value="Genomic_DNA"/>
</dbReference>
<evidence type="ECO:0000256" key="11">
    <source>
        <dbReference type="ARBA" id="ARBA00048179"/>
    </source>
</evidence>
<evidence type="ECO:0000256" key="9">
    <source>
        <dbReference type="ARBA" id="ARBA00023004"/>
    </source>
</evidence>
<protein>
    <recommendedName>
        <fullName evidence="10">Thiamine pyrimidine synthase</fullName>
    </recommendedName>
</protein>
<evidence type="ECO:0000313" key="15">
    <source>
        <dbReference type="Proteomes" id="UP000011650"/>
    </source>
</evidence>
<dbReference type="AlphaFoldDB" id="M0NP72"/>
<comment type="subunit">
    <text evidence="4">Homodimer.</text>
</comment>
<keyword evidence="9" id="KW-0408">Iron</keyword>
<evidence type="ECO:0000259" key="13">
    <source>
        <dbReference type="Pfam" id="PF09084"/>
    </source>
</evidence>
<evidence type="ECO:0000256" key="8">
    <source>
        <dbReference type="ARBA" id="ARBA00022977"/>
    </source>
</evidence>
<evidence type="ECO:0000256" key="12">
    <source>
        <dbReference type="SAM" id="MobiDB-lite"/>
    </source>
</evidence>
<dbReference type="RefSeq" id="WP_008006378.1">
    <property type="nucleotide sequence ID" value="NZ_AOJG01000028.1"/>
</dbReference>
<reference evidence="14 15" key="1">
    <citation type="journal article" date="2014" name="PLoS Genet.">
        <title>Phylogenetically driven sequencing of extremely halophilic archaea reveals strategies for static and dynamic osmo-response.</title>
        <authorList>
            <person name="Becker E.A."/>
            <person name="Seitzer P.M."/>
            <person name="Tritt A."/>
            <person name="Larsen D."/>
            <person name="Krusor M."/>
            <person name="Yao A.I."/>
            <person name="Wu D."/>
            <person name="Madern D."/>
            <person name="Eisen J.A."/>
            <person name="Darling A.E."/>
            <person name="Facciotti M.T."/>
        </authorList>
    </citation>
    <scope>NUCLEOTIDE SEQUENCE [LARGE SCALE GENOMIC DNA]</scope>
    <source>
        <strain evidence="14 15">DSM 21995</strain>
    </source>
</reference>
<proteinExistence type="inferred from homology"/>
<evidence type="ECO:0000313" key="14">
    <source>
        <dbReference type="EMBL" id="EMA59757.1"/>
    </source>
</evidence>
<dbReference type="InterPro" id="IPR015168">
    <property type="entry name" value="SsuA/THI5"/>
</dbReference>
<organism evidence="14 15">
    <name type="scientific">Halorubrum lipolyticum DSM 21995</name>
    <dbReference type="NCBI Taxonomy" id="1227482"/>
    <lineage>
        <taxon>Archaea</taxon>
        <taxon>Methanobacteriati</taxon>
        <taxon>Methanobacteriota</taxon>
        <taxon>Stenosarchaea group</taxon>
        <taxon>Halobacteria</taxon>
        <taxon>Halobacteriales</taxon>
        <taxon>Haloferacaceae</taxon>
        <taxon>Halorubrum</taxon>
    </lineage>
</organism>
<keyword evidence="5" id="KW-0808">Transferase</keyword>
<dbReference type="GO" id="GO:0009228">
    <property type="term" value="P:thiamine biosynthetic process"/>
    <property type="evidence" value="ECO:0007669"/>
    <property type="project" value="UniProtKB-KW"/>
</dbReference>
<sequence>MDTVEHWVLDDDDRVLVERLAAGLGRDAARVLAYLLLRRDHERIDRSRATSMAIRIGTGLNGKAVDDAVSKLEARDLIERAVVESSGGGRPPNAWRPARDHRETLDRVYHTHSIALLERAAAVADADREPAAGAEPLNEPGDESAPERRAEVVVALNWRPNALHLPLYAAVDEGAYERRGLDVSVTNHRGSHQALEAVLDGSADVGLVGAGSVVRALAADRPVVPLAVLHQRTATVLYAIRDRFGEPFESVNQLRGRRILTTTGSETCLLARLFLSQTDLLSEVELVDADGEERDALIAGDADVATGSFADPLELETDGRTVDVLSIGDHFPIYGLTLVGSAAAFERGGEPWRRFLAGTASGWATARTDPVSGAAAVAAETDEPAGAVSERFARAVESFGARDVVRDEGWGWHGPARWDRMEAALEQGDLLGEAP</sequence>
<feature type="domain" description="SsuA/THI5-like" evidence="13">
    <location>
        <begin position="162"/>
        <end position="370"/>
    </location>
</feature>
<gene>
    <name evidence="14" type="ORF">C469_10556</name>
</gene>
<evidence type="ECO:0000256" key="2">
    <source>
        <dbReference type="ARBA" id="ARBA00004948"/>
    </source>
</evidence>
<dbReference type="OrthoDB" id="328499at2157"/>
<evidence type="ECO:0000256" key="5">
    <source>
        <dbReference type="ARBA" id="ARBA00022679"/>
    </source>
</evidence>
<keyword evidence="15" id="KW-1185">Reference proteome</keyword>
<comment type="function">
    <text evidence="1">Responsible for the formation of the pyrimidine heterocycle in the thiamine biosynthesis pathway. Catalyzes the formation of hydroxymethylpyrimidine phosphate (HMP-P) from histidine and pyridoxal phosphate (PLP). The protein uses PLP and the active site histidine to form HMP-P, generating an inactive enzyme. The enzyme can only undergo a single turnover, which suggests it is a suicide enzyme.</text>
</comment>
<dbReference type="Proteomes" id="UP000011650">
    <property type="component" value="Unassembled WGS sequence"/>
</dbReference>
<dbReference type="GO" id="GO:0016740">
    <property type="term" value="F:transferase activity"/>
    <property type="evidence" value="ECO:0007669"/>
    <property type="project" value="UniProtKB-KW"/>
</dbReference>
<dbReference type="PANTHER" id="PTHR31528:SF1">
    <property type="entry name" value="4-AMINO-5-HYDROXYMETHYL-2-METHYLPYRIMIDINE PHOSPHATE SYNTHASE THI11-RELATED"/>
    <property type="match status" value="1"/>
</dbReference>
<dbReference type="InterPro" id="IPR027939">
    <property type="entry name" value="NMT1/THI5"/>
</dbReference>
<dbReference type="SUPFAM" id="SSF53850">
    <property type="entry name" value="Periplasmic binding protein-like II"/>
    <property type="match status" value="1"/>
</dbReference>
<keyword evidence="7" id="KW-0663">Pyridoxal phosphate</keyword>
<dbReference type="Gene3D" id="3.40.190.10">
    <property type="entry name" value="Periplasmic binding protein-like II"/>
    <property type="match status" value="2"/>
</dbReference>
<evidence type="ECO:0000256" key="6">
    <source>
        <dbReference type="ARBA" id="ARBA00022723"/>
    </source>
</evidence>
<comment type="similarity">
    <text evidence="3">Belongs to the NMT1/THI5 family.</text>
</comment>
<accession>M0NP72</accession>
<dbReference type="GO" id="GO:0046872">
    <property type="term" value="F:metal ion binding"/>
    <property type="evidence" value="ECO:0007669"/>
    <property type="project" value="UniProtKB-KW"/>
</dbReference>
<dbReference type="STRING" id="1227482.C469_10556"/>
<comment type="catalytic activity">
    <reaction evidence="11">
        <text>N(6)-(pyridoxal phosphate)-L-lysyl-[4-amino-5-hydroxymethyl-2-methylpyrimidine phosphate synthase] + L-histidyl-[4-amino-5-hydroxymethyl-2-methylpyrimidine phosphate synthase] + 2 Fe(3+) + 4 H2O = L-lysyl-[4-amino-5-hydroxymethyl-2-methylpyrimidine phosphate synthase] + (2S)-2-amino-5-hydroxy-4-oxopentanoyl-[4-amino-5-hydroxymethyl-2-methylpyrimidine phosphate synthase] + 4-amino-2-methyl-5-(phosphooxymethyl)pyrimidine + 3-oxopropanoate + 2 Fe(2+) + 2 H(+)</text>
        <dbReference type="Rhea" id="RHEA:65756"/>
        <dbReference type="Rhea" id="RHEA-COMP:16892"/>
        <dbReference type="Rhea" id="RHEA-COMP:16893"/>
        <dbReference type="Rhea" id="RHEA-COMP:16894"/>
        <dbReference type="Rhea" id="RHEA-COMP:16895"/>
        <dbReference type="ChEBI" id="CHEBI:15377"/>
        <dbReference type="ChEBI" id="CHEBI:15378"/>
        <dbReference type="ChEBI" id="CHEBI:29033"/>
        <dbReference type="ChEBI" id="CHEBI:29034"/>
        <dbReference type="ChEBI" id="CHEBI:29969"/>
        <dbReference type="ChEBI" id="CHEBI:29979"/>
        <dbReference type="ChEBI" id="CHEBI:33190"/>
        <dbReference type="ChEBI" id="CHEBI:58354"/>
        <dbReference type="ChEBI" id="CHEBI:143915"/>
        <dbReference type="ChEBI" id="CHEBI:157692"/>
    </reaction>
    <physiologicalReaction direction="left-to-right" evidence="11">
        <dbReference type="Rhea" id="RHEA:65757"/>
    </physiologicalReaction>
</comment>
<keyword evidence="8" id="KW-0784">Thiamine biosynthesis</keyword>
<evidence type="ECO:0000256" key="10">
    <source>
        <dbReference type="ARBA" id="ARBA00033171"/>
    </source>
</evidence>
<evidence type="ECO:0000256" key="4">
    <source>
        <dbReference type="ARBA" id="ARBA00011738"/>
    </source>
</evidence>